<proteinExistence type="predicted"/>
<reference evidence="1" key="1">
    <citation type="submission" date="2021-03" db="EMBL/GenBank/DDBJ databases">
        <title>Draft genome sequence of rust myrtle Austropuccinia psidii MF-1, a brazilian biotype.</title>
        <authorList>
            <person name="Quecine M.C."/>
            <person name="Pachon D.M.R."/>
            <person name="Bonatelli M.L."/>
            <person name="Correr F.H."/>
            <person name="Franceschini L.M."/>
            <person name="Leite T.F."/>
            <person name="Margarido G.R.A."/>
            <person name="Almeida C.A."/>
            <person name="Ferrarezi J.A."/>
            <person name="Labate C.A."/>
        </authorList>
    </citation>
    <scope>NUCLEOTIDE SEQUENCE</scope>
    <source>
        <strain evidence="1">MF-1</strain>
    </source>
</reference>
<accession>A0A9Q3CGV8</accession>
<evidence type="ECO:0000313" key="2">
    <source>
        <dbReference type="Proteomes" id="UP000765509"/>
    </source>
</evidence>
<keyword evidence="2" id="KW-1185">Reference proteome</keyword>
<gene>
    <name evidence="1" type="ORF">O181_023529</name>
</gene>
<comment type="caution">
    <text evidence="1">The sequence shown here is derived from an EMBL/GenBank/DDBJ whole genome shotgun (WGS) entry which is preliminary data.</text>
</comment>
<dbReference type="AlphaFoldDB" id="A0A9Q3CGV8"/>
<dbReference type="Proteomes" id="UP000765509">
    <property type="component" value="Unassembled WGS sequence"/>
</dbReference>
<protein>
    <submittedName>
        <fullName evidence="1">Uncharacterized protein</fullName>
    </submittedName>
</protein>
<evidence type="ECO:0000313" key="1">
    <source>
        <dbReference type="EMBL" id="MBW0483814.1"/>
    </source>
</evidence>
<organism evidence="1 2">
    <name type="scientific">Austropuccinia psidii MF-1</name>
    <dbReference type="NCBI Taxonomy" id="1389203"/>
    <lineage>
        <taxon>Eukaryota</taxon>
        <taxon>Fungi</taxon>
        <taxon>Dikarya</taxon>
        <taxon>Basidiomycota</taxon>
        <taxon>Pucciniomycotina</taxon>
        <taxon>Pucciniomycetes</taxon>
        <taxon>Pucciniales</taxon>
        <taxon>Sphaerophragmiaceae</taxon>
        <taxon>Austropuccinia</taxon>
    </lineage>
</organism>
<sequence length="106" mass="11816">MVCGHICTHTNQTIKPAVPSSIQLNKILLRAQYSFLLFIQSWIHQSESLLSLTLTIPPVQTLFIHTGSLQFKSIPLLEVLTIWTWAGKLLHIPAPLPPSGNFSPFS</sequence>
<name>A0A9Q3CGV8_9BASI</name>
<dbReference type="EMBL" id="AVOT02007397">
    <property type="protein sequence ID" value="MBW0483814.1"/>
    <property type="molecule type" value="Genomic_DNA"/>
</dbReference>